<dbReference type="RefSeq" id="WP_090171822.1">
    <property type="nucleotide sequence ID" value="NZ_FMXR01000005.1"/>
</dbReference>
<sequence>MKKIAFYVESMVVGGAEKILIDLANSLDPKEYEITVIAIFKNSVYDGYTFRFESFFKPHVKYQYLVDNTNKLKYRMFNHSYASKDKQKIYRKLVKEKYDIEVAFYEGMPTEFVAHSTNPDAKKYAWLHTDNHRLYSNRPKEYIEAQRKLYEKYDCVVGVSEQVTQSFENYFPGIKTTTIYNIVDDEMIREKSQQEIDLPPKDEMTLLTVGRLVEVKGYDRLITSLGLIKKKGYRFHLYMIGEGEEREKLSQLIEENDLTEEVTMLGLLQNPYAYMKKADYLVITSYAEGFSTVAVEALLCELPILTTDCAGMKEIFGESECGIICENSKQGILDMLLACLKHPEKVEDYKKECQNRRSFFEHGIRVRAYEDLWSI</sequence>
<dbReference type="GO" id="GO:0016757">
    <property type="term" value="F:glycosyltransferase activity"/>
    <property type="evidence" value="ECO:0007669"/>
    <property type="project" value="InterPro"/>
</dbReference>
<evidence type="ECO:0000259" key="1">
    <source>
        <dbReference type="Pfam" id="PF00534"/>
    </source>
</evidence>
<name>A0A1G6AEK0_EUBOX</name>
<dbReference type="Proteomes" id="UP000199228">
    <property type="component" value="Unassembled WGS sequence"/>
</dbReference>
<evidence type="ECO:0000313" key="4">
    <source>
        <dbReference type="Proteomes" id="UP000199228"/>
    </source>
</evidence>
<dbReference type="AlphaFoldDB" id="A0A1G6AEK0"/>
<gene>
    <name evidence="3" type="ORF">SAMN02910417_00486</name>
</gene>
<dbReference type="STRING" id="1732.SAMN02910417_00486"/>
<dbReference type="Pfam" id="PF00534">
    <property type="entry name" value="Glycos_transf_1"/>
    <property type="match status" value="1"/>
</dbReference>
<dbReference type="PANTHER" id="PTHR12526">
    <property type="entry name" value="GLYCOSYLTRANSFERASE"/>
    <property type="match status" value="1"/>
</dbReference>
<reference evidence="3 4" key="1">
    <citation type="submission" date="2016-10" db="EMBL/GenBank/DDBJ databases">
        <authorList>
            <person name="de Groot N.N."/>
        </authorList>
    </citation>
    <scope>NUCLEOTIDE SEQUENCE [LARGE SCALE GENOMIC DNA]</scope>
    <source>
        <strain evidence="3 4">DSM 3217</strain>
    </source>
</reference>
<dbReference type="SUPFAM" id="SSF53756">
    <property type="entry name" value="UDP-Glycosyltransferase/glycogen phosphorylase"/>
    <property type="match status" value="1"/>
</dbReference>
<dbReference type="Gene3D" id="3.40.50.2000">
    <property type="entry name" value="Glycogen Phosphorylase B"/>
    <property type="match status" value="2"/>
</dbReference>
<dbReference type="EMBL" id="FMXR01000005">
    <property type="protein sequence ID" value="SDB06802.1"/>
    <property type="molecule type" value="Genomic_DNA"/>
</dbReference>
<feature type="domain" description="Glycosyltransferase subfamily 4-like N-terminal" evidence="2">
    <location>
        <begin position="13"/>
        <end position="186"/>
    </location>
</feature>
<organism evidence="3 4">
    <name type="scientific">Eubacterium oxidoreducens</name>
    <dbReference type="NCBI Taxonomy" id="1732"/>
    <lineage>
        <taxon>Bacteria</taxon>
        <taxon>Bacillati</taxon>
        <taxon>Bacillota</taxon>
        <taxon>Clostridia</taxon>
        <taxon>Eubacteriales</taxon>
        <taxon>Eubacteriaceae</taxon>
        <taxon>Eubacterium</taxon>
    </lineage>
</organism>
<dbReference type="InterPro" id="IPR028098">
    <property type="entry name" value="Glyco_trans_4-like_N"/>
</dbReference>
<accession>A0A1G6AEK0</accession>
<dbReference type="InterPro" id="IPR001296">
    <property type="entry name" value="Glyco_trans_1"/>
</dbReference>
<evidence type="ECO:0000313" key="3">
    <source>
        <dbReference type="EMBL" id="SDB06802.1"/>
    </source>
</evidence>
<feature type="domain" description="Glycosyl transferase family 1" evidence="1">
    <location>
        <begin position="194"/>
        <end position="353"/>
    </location>
</feature>
<keyword evidence="3" id="KW-0808">Transferase</keyword>
<dbReference type="CDD" id="cd03811">
    <property type="entry name" value="GT4_GT28_WabH-like"/>
    <property type="match status" value="1"/>
</dbReference>
<proteinExistence type="predicted"/>
<evidence type="ECO:0000259" key="2">
    <source>
        <dbReference type="Pfam" id="PF13439"/>
    </source>
</evidence>
<dbReference type="PANTHER" id="PTHR12526:SF630">
    <property type="entry name" value="GLYCOSYLTRANSFERASE"/>
    <property type="match status" value="1"/>
</dbReference>
<protein>
    <submittedName>
        <fullName evidence="3">Glycosyltransferase involved in cell wall bisynthesis</fullName>
    </submittedName>
</protein>
<dbReference type="OrthoDB" id="9762705at2"/>
<keyword evidence="4" id="KW-1185">Reference proteome</keyword>
<dbReference type="Pfam" id="PF13439">
    <property type="entry name" value="Glyco_transf_4"/>
    <property type="match status" value="1"/>
</dbReference>